<dbReference type="Pfam" id="PF04299">
    <property type="entry name" value="FMN_bind_2"/>
    <property type="match status" value="1"/>
</dbReference>
<dbReference type="InterPro" id="IPR007396">
    <property type="entry name" value="TR_PAI2-type"/>
</dbReference>
<dbReference type="PIRSF" id="PIRSF010372">
    <property type="entry name" value="PaiB"/>
    <property type="match status" value="1"/>
</dbReference>
<dbReference type="PANTHER" id="PTHR35802:SF1">
    <property type="entry name" value="PROTEASE SYNTHASE AND SPORULATION PROTEIN PAI 2"/>
    <property type="match status" value="1"/>
</dbReference>
<evidence type="ECO:0000313" key="1">
    <source>
        <dbReference type="EMBL" id="APZ43213.1"/>
    </source>
</evidence>
<dbReference type="RefSeq" id="WP_076836854.1">
    <property type="nucleotide sequence ID" value="NZ_CP019434.1"/>
</dbReference>
<dbReference type="AlphaFoldDB" id="A0A1P8UH88"/>
<gene>
    <name evidence="1" type="ORF">BW247_09005</name>
</gene>
<organism evidence="1 2">
    <name type="scientific">Acidihalobacter ferrooxydans</name>
    <dbReference type="NCBI Taxonomy" id="1765967"/>
    <lineage>
        <taxon>Bacteria</taxon>
        <taxon>Pseudomonadati</taxon>
        <taxon>Pseudomonadota</taxon>
        <taxon>Gammaproteobacteria</taxon>
        <taxon>Chromatiales</taxon>
        <taxon>Ectothiorhodospiraceae</taxon>
        <taxon>Acidihalobacter</taxon>
    </lineage>
</organism>
<evidence type="ECO:0000313" key="2">
    <source>
        <dbReference type="Proteomes" id="UP000243807"/>
    </source>
</evidence>
<dbReference type="Proteomes" id="UP000243807">
    <property type="component" value="Chromosome"/>
</dbReference>
<keyword evidence="2" id="KW-1185">Reference proteome</keyword>
<name>A0A1P8UH88_9GAMM</name>
<sequence length="203" mass="22867">MYLPEHFKENDAQRITALLREYPFAELVTVRNGAPQITHLPLLYSEDAAGHGWLHGHVARDNPQWRDLAAGGQALAVFNGPHAYISPRYYEKDGVPTWNYAVAHVRGRGELLEDRQALSDLLDRLTATFEAEAGAAAWRWRDYAERFDGMLDHIVGFVIAVESIEAKFKLGQNRAEVDQRKVREKLTASADTGEQALGLIMRI</sequence>
<proteinExistence type="predicted"/>
<dbReference type="PANTHER" id="PTHR35802">
    <property type="entry name" value="PROTEASE SYNTHASE AND SPORULATION PROTEIN PAI 2"/>
    <property type="match status" value="1"/>
</dbReference>
<evidence type="ECO:0008006" key="3">
    <source>
        <dbReference type="Google" id="ProtNLM"/>
    </source>
</evidence>
<dbReference type="Gene3D" id="2.30.110.10">
    <property type="entry name" value="Electron Transport, Fmn-binding Protein, Chain A"/>
    <property type="match status" value="1"/>
</dbReference>
<dbReference type="STRING" id="1765967.BW247_09005"/>
<dbReference type="SUPFAM" id="SSF50475">
    <property type="entry name" value="FMN-binding split barrel"/>
    <property type="match status" value="1"/>
</dbReference>
<accession>A0A1P8UH88</accession>
<dbReference type="InterPro" id="IPR012349">
    <property type="entry name" value="Split_barrel_FMN-bd"/>
</dbReference>
<dbReference type="KEGG" id="afy:BW247_09005"/>
<protein>
    <recommendedName>
        <fullName evidence="3">Transcriptional regulator</fullName>
    </recommendedName>
</protein>
<dbReference type="EMBL" id="CP019434">
    <property type="protein sequence ID" value="APZ43213.1"/>
    <property type="molecule type" value="Genomic_DNA"/>
</dbReference>
<dbReference type="OrthoDB" id="9794948at2"/>
<reference evidence="1 2" key="1">
    <citation type="submission" date="2017-01" db="EMBL/GenBank/DDBJ databases">
        <title>Draft sequence of Acidihalobacter ferrooxidans strain DSM 14175 (strain V8).</title>
        <authorList>
            <person name="Khaleque H.N."/>
            <person name="Ramsay J.P."/>
            <person name="Murphy R.J.T."/>
            <person name="Kaksonen A.H."/>
            <person name="Boxall N.J."/>
            <person name="Watkin E.L.J."/>
        </authorList>
    </citation>
    <scope>NUCLEOTIDE SEQUENCE [LARGE SCALE GENOMIC DNA]</scope>
    <source>
        <strain evidence="1 2">V8</strain>
    </source>
</reference>